<evidence type="ECO:0000256" key="1">
    <source>
        <dbReference type="SAM" id="MobiDB-lite"/>
    </source>
</evidence>
<dbReference type="EMBL" id="BAAAQR010000004">
    <property type="protein sequence ID" value="GAA2143605.1"/>
    <property type="molecule type" value="Genomic_DNA"/>
</dbReference>
<feature type="compositionally biased region" description="Basic and acidic residues" evidence="1">
    <location>
        <begin position="59"/>
        <end position="69"/>
    </location>
</feature>
<reference evidence="3 4" key="1">
    <citation type="journal article" date="2019" name="Int. J. Syst. Evol. Microbiol.">
        <title>The Global Catalogue of Microorganisms (GCM) 10K type strain sequencing project: providing services to taxonomists for standard genome sequencing and annotation.</title>
        <authorList>
            <consortium name="The Broad Institute Genomics Platform"/>
            <consortium name="The Broad Institute Genome Sequencing Center for Infectious Disease"/>
            <person name="Wu L."/>
            <person name="Ma J."/>
        </authorList>
    </citation>
    <scope>NUCLEOTIDE SEQUENCE [LARGE SCALE GENOMIC DNA]</scope>
    <source>
        <strain evidence="3 4">JCM 16022</strain>
    </source>
</reference>
<protein>
    <submittedName>
        <fullName evidence="3">Uncharacterized protein</fullName>
    </submittedName>
</protein>
<feature type="compositionally biased region" description="Basic and acidic residues" evidence="1">
    <location>
        <begin position="78"/>
        <end position="107"/>
    </location>
</feature>
<keyword evidence="4" id="KW-1185">Reference proteome</keyword>
<feature type="compositionally biased region" description="Gly residues" evidence="1">
    <location>
        <begin position="110"/>
        <end position="130"/>
    </location>
</feature>
<feature type="chain" id="PRO_5045037120" evidence="2">
    <location>
        <begin position="22"/>
        <end position="130"/>
    </location>
</feature>
<dbReference type="Proteomes" id="UP001501771">
    <property type="component" value="Unassembled WGS sequence"/>
</dbReference>
<comment type="caution">
    <text evidence="3">The sequence shown here is derived from an EMBL/GenBank/DDBJ whole genome shotgun (WGS) entry which is preliminary data.</text>
</comment>
<name>A0ABN2ZKG7_9ACTN</name>
<sequence length="130" mass="12579">MSTLVKILVTLGLVLPMGAFVAGSLAASSADEPAPRETIVIRDSPTRSAAPDGTTTRSPGHDVGDDHGGPEVVTPSLDDLRDDHGGEHGRGGGSDDRGGDDGGHGSDDSGSGGDSGGSHGGDDSGGGGHG</sequence>
<feature type="region of interest" description="Disordered" evidence="1">
    <location>
        <begin position="25"/>
        <end position="130"/>
    </location>
</feature>
<evidence type="ECO:0000313" key="3">
    <source>
        <dbReference type="EMBL" id="GAA2143605.1"/>
    </source>
</evidence>
<accession>A0ABN2ZKG7</accession>
<keyword evidence="2" id="KW-0732">Signal</keyword>
<feature type="signal peptide" evidence="2">
    <location>
        <begin position="1"/>
        <end position="21"/>
    </location>
</feature>
<gene>
    <name evidence="3" type="ORF">GCM10009844_16160</name>
</gene>
<dbReference type="RefSeq" id="WP_344149921.1">
    <property type="nucleotide sequence ID" value="NZ_BAAAQR010000004.1"/>
</dbReference>
<proteinExistence type="predicted"/>
<evidence type="ECO:0000256" key="2">
    <source>
        <dbReference type="SAM" id="SignalP"/>
    </source>
</evidence>
<organism evidence="3 4">
    <name type="scientific">Nocardioides koreensis</name>
    <dbReference type="NCBI Taxonomy" id="433651"/>
    <lineage>
        <taxon>Bacteria</taxon>
        <taxon>Bacillati</taxon>
        <taxon>Actinomycetota</taxon>
        <taxon>Actinomycetes</taxon>
        <taxon>Propionibacteriales</taxon>
        <taxon>Nocardioidaceae</taxon>
        <taxon>Nocardioides</taxon>
    </lineage>
</organism>
<evidence type="ECO:0000313" key="4">
    <source>
        <dbReference type="Proteomes" id="UP001501771"/>
    </source>
</evidence>